<comment type="caution">
    <text evidence="1">The sequence shown here is derived from an EMBL/GenBank/DDBJ whole genome shotgun (WGS) entry which is preliminary data.</text>
</comment>
<organism evidence="1 2">
    <name type="scientific">Gigaspora margarita</name>
    <dbReference type="NCBI Taxonomy" id="4874"/>
    <lineage>
        <taxon>Eukaryota</taxon>
        <taxon>Fungi</taxon>
        <taxon>Fungi incertae sedis</taxon>
        <taxon>Mucoromycota</taxon>
        <taxon>Glomeromycotina</taxon>
        <taxon>Glomeromycetes</taxon>
        <taxon>Diversisporales</taxon>
        <taxon>Gigasporaceae</taxon>
        <taxon>Gigaspora</taxon>
    </lineage>
</organism>
<dbReference type="AlphaFoldDB" id="A0A8H3XJX8"/>
<reference evidence="1 2" key="1">
    <citation type="journal article" date="2019" name="Environ. Microbiol.">
        <title>At the nexus of three kingdoms: the genome of the mycorrhizal fungus Gigaspora margarita provides insights into plant, endobacterial and fungal interactions.</title>
        <authorList>
            <person name="Venice F."/>
            <person name="Ghignone S."/>
            <person name="Salvioli di Fossalunga A."/>
            <person name="Amselem J."/>
            <person name="Novero M."/>
            <person name="Xianan X."/>
            <person name="Sedzielewska Toro K."/>
            <person name="Morin E."/>
            <person name="Lipzen A."/>
            <person name="Grigoriev I.V."/>
            <person name="Henrissat B."/>
            <person name="Martin F.M."/>
            <person name="Bonfante P."/>
        </authorList>
    </citation>
    <scope>NUCLEOTIDE SEQUENCE [LARGE SCALE GENOMIC DNA]</scope>
    <source>
        <strain evidence="1 2">BEG34</strain>
    </source>
</reference>
<proteinExistence type="predicted"/>
<dbReference type="Proteomes" id="UP000439903">
    <property type="component" value="Unassembled WGS sequence"/>
</dbReference>
<name>A0A8H3XJX8_GIGMA</name>
<accession>A0A8H3XJX8</accession>
<keyword evidence="2" id="KW-1185">Reference proteome</keyword>
<dbReference type="OrthoDB" id="2422091at2759"/>
<sequence length="103" mass="11692">MAQYSIIIHSVATITVATALYKCVESEHWSGNCDQEVQNFVQTLEKAKQLVPNGDSLRLEKLQSFKKNLGSMMQKKFKGNVVHAVASANTEDKKLYNKDWRMT</sequence>
<evidence type="ECO:0000313" key="1">
    <source>
        <dbReference type="EMBL" id="KAF0475616.1"/>
    </source>
</evidence>
<protein>
    <submittedName>
        <fullName evidence="1">Uncharacterized protein</fullName>
    </submittedName>
</protein>
<dbReference type="EMBL" id="WTPW01000844">
    <property type="protein sequence ID" value="KAF0475616.1"/>
    <property type="molecule type" value="Genomic_DNA"/>
</dbReference>
<evidence type="ECO:0000313" key="2">
    <source>
        <dbReference type="Proteomes" id="UP000439903"/>
    </source>
</evidence>
<gene>
    <name evidence="1" type="ORF">F8M41_024594</name>
</gene>